<dbReference type="Proteomes" id="UP001500220">
    <property type="component" value="Unassembled WGS sequence"/>
</dbReference>
<proteinExistence type="predicted"/>
<reference evidence="3" key="3">
    <citation type="submission" date="2020-09" db="EMBL/GenBank/DDBJ databases">
        <authorList>
            <person name="Sun Q."/>
            <person name="Zhou Y."/>
        </authorList>
    </citation>
    <scope>NUCLEOTIDE SEQUENCE</scope>
    <source>
        <strain evidence="3">CGMCC 4.7206</strain>
    </source>
</reference>
<dbReference type="Proteomes" id="UP000597989">
    <property type="component" value="Unassembled WGS sequence"/>
</dbReference>
<dbReference type="AlphaFoldDB" id="A0A917K109"/>
<dbReference type="PANTHER" id="PTHR47704:SF1">
    <property type="entry name" value="POTASSIUM TRANSPORTER KIMA"/>
    <property type="match status" value="1"/>
</dbReference>
<evidence type="ECO:0000313" key="4">
    <source>
        <dbReference type="Proteomes" id="UP000597989"/>
    </source>
</evidence>
<accession>A0A917K109</accession>
<keyword evidence="5" id="KW-1185">Reference proteome</keyword>
<reference evidence="2 5" key="2">
    <citation type="journal article" date="2019" name="Int. J. Syst. Evol. Microbiol.">
        <title>The Global Catalogue of Microorganisms (GCM) 10K type strain sequencing project: providing services to taxonomists for standard genome sequencing and annotation.</title>
        <authorList>
            <consortium name="The Broad Institute Genomics Platform"/>
            <consortium name="The Broad Institute Genome Sequencing Center for Infectious Disease"/>
            <person name="Wu L."/>
            <person name="Ma J."/>
        </authorList>
    </citation>
    <scope>NUCLEOTIDE SEQUENCE [LARGE SCALE GENOMIC DNA]</scope>
    <source>
        <strain evidence="2 5">JCM 10664</strain>
    </source>
</reference>
<dbReference type="RefSeq" id="WP_373289895.1">
    <property type="nucleotide sequence ID" value="NZ_BAAAHC010000009.1"/>
</dbReference>
<evidence type="ECO:0000313" key="5">
    <source>
        <dbReference type="Proteomes" id="UP001500220"/>
    </source>
</evidence>
<dbReference type="EMBL" id="BMMT01000012">
    <property type="protein sequence ID" value="GGI94287.1"/>
    <property type="molecule type" value="Genomic_DNA"/>
</dbReference>
<keyword evidence="1" id="KW-1133">Transmembrane helix</keyword>
<evidence type="ECO:0000313" key="3">
    <source>
        <dbReference type="EMBL" id="GGI94287.1"/>
    </source>
</evidence>
<feature type="transmembrane region" description="Helical" evidence="1">
    <location>
        <begin position="16"/>
        <end position="35"/>
    </location>
</feature>
<protein>
    <recommendedName>
        <fullName evidence="6">Amino acid permease</fullName>
    </recommendedName>
</protein>
<comment type="caution">
    <text evidence="3">The sequence shown here is derived from an EMBL/GenBank/DDBJ whole genome shotgun (WGS) entry which is preliminary data.</text>
</comment>
<keyword evidence="1" id="KW-0812">Transmembrane</keyword>
<organism evidence="3 4">
    <name type="scientific">Saccharopolyspora thermophila</name>
    <dbReference type="NCBI Taxonomy" id="89367"/>
    <lineage>
        <taxon>Bacteria</taxon>
        <taxon>Bacillati</taxon>
        <taxon>Actinomycetota</taxon>
        <taxon>Actinomycetes</taxon>
        <taxon>Pseudonocardiales</taxon>
        <taxon>Pseudonocardiaceae</taxon>
        <taxon>Saccharopolyspora</taxon>
    </lineage>
</organism>
<name>A0A917K109_9PSEU</name>
<evidence type="ECO:0000313" key="2">
    <source>
        <dbReference type="EMBL" id="GAA0522433.1"/>
    </source>
</evidence>
<reference evidence="3 4" key="1">
    <citation type="journal article" date="2014" name="Int. J. Syst. Evol. Microbiol.">
        <title>Complete genome sequence of Corynebacterium casei LMG S-19264T (=DSM 44701T), isolated from a smear-ripened cheese.</title>
        <authorList>
            <consortium name="US DOE Joint Genome Institute (JGI-PGF)"/>
            <person name="Walter F."/>
            <person name="Albersmeier A."/>
            <person name="Kalinowski J."/>
            <person name="Ruckert C."/>
        </authorList>
    </citation>
    <scope>NUCLEOTIDE SEQUENCE [LARGE SCALE GENOMIC DNA]</scope>
    <source>
        <strain evidence="3 4">CGMCC 4.7206</strain>
    </source>
</reference>
<dbReference type="PANTHER" id="PTHR47704">
    <property type="entry name" value="POTASSIUM TRANSPORTER KIMA"/>
    <property type="match status" value="1"/>
</dbReference>
<gene>
    <name evidence="2" type="ORF">GCM10009545_25700</name>
    <name evidence="3" type="ORF">GCM10011581_34250</name>
</gene>
<keyword evidence="1" id="KW-0472">Membrane</keyword>
<sequence>MTAVVLVVVRATKFSHGVYLVVIAIPLLFLLMRGIHRHYGQVRRELELEDGGITLPSRVHAVVLVSTVHKPTLRALAFAKANRPDTLTALTVNVDDADTHVLRAEWERHDIDVPLKVVESPYREITRPVVDHIKRIRRESPRDLVCVYIPEYVVGRWWENLLHNQSSLRLTWRLRFEPGVMVVSVPWQLYSSRRRDVDRRHHLPGHLRRGISP</sequence>
<evidence type="ECO:0008006" key="6">
    <source>
        <dbReference type="Google" id="ProtNLM"/>
    </source>
</evidence>
<evidence type="ECO:0000256" key="1">
    <source>
        <dbReference type="SAM" id="Phobius"/>
    </source>
</evidence>
<dbReference type="InterPro" id="IPR053153">
    <property type="entry name" value="APC_K+_Transporter"/>
</dbReference>
<reference evidence="2" key="4">
    <citation type="submission" date="2023-12" db="EMBL/GenBank/DDBJ databases">
        <authorList>
            <person name="Sun Q."/>
            <person name="Inoue M."/>
        </authorList>
    </citation>
    <scope>NUCLEOTIDE SEQUENCE</scope>
    <source>
        <strain evidence="2">JCM 10664</strain>
    </source>
</reference>
<dbReference type="EMBL" id="BAAAHC010000009">
    <property type="protein sequence ID" value="GAA0522433.1"/>
    <property type="molecule type" value="Genomic_DNA"/>
</dbReference>